<organism evidence="1 2">
    <name type="scientific">Silvimonas iriomotensis</name>
    <dbReference type="NCBI Taxonomy" id="449662"/>
    <lineage>
        <taxon>Bacteria</taxon>
        <taxon>Pseudomonadati</taxon>
        <taxon>Pseudomonadota</taxon>
        <taxon>Betaproteobacteria</taxon>
        <taxon>Neisseriales</taxon>
        <taxon>Chitinibacteraceae</taxon>
        <taxon>Silvimonas</taxon>
    </lineage>
</organism>
<keyword evidence="2" id="KW-1185">Reference proteome</keyword>
<sequence length="613" mass="68457">MSVNPPSDGFPNDDKYYFIRWIDRIFVPQANTSTAGINILLEELPSHWRELHDNAYLQVFKKRAANYRVCRCLVGELPRYFIGVVIHKQKPVGQLNLKERPFDLSADNWEMKILPSNSVLSKSRDGGFSPRLLQQYEYCLYGQYEDAGSNFLTSNILTFRSGSKIILIPAITAFTGFYAHHSEIAKALLTGPWEGTKNLLASFSPEDIVQLPKTRVLDNGQWQIILRRSMQSIYGPLLAHLMLDEVGYREASYIYKSVLATKAADRGDGALISVGLPFVFTRFKLQAVAVDLSEDKVLITHIRGFSWPETNPVVVVGRDNDAQAGDKVTATNDPPPYIPQMVSESEAEEVSMTAQQDASLQRGNIEFVVPAVDWLNKPEKTRYQKHISKSYSRTAGQHRGPVLPPPELASAGGKAGGGNNIAGADSATILEKKTPDNSSTTVTRDGVFDDVVRCLGRAVTAWALINKAGDITKDRSVSGECYHWVAFWDRVDDLLIDVAMVARLTSTDTGGKQTQGYLLEINSARPLRGLLFCPGSMTLKKAISELISYARAHKGIWPEHPPEKLRGLSYYAPFKHYYDHKRKTADGASPLKTSTYSKPMQDLTDWNWRHRKG</sequence>
<name>A0ABQ2PFB9_9NEIS</name>
<dbReference type="EMBL" id="BMLX01000008">
    <property type="protein sequence ID" value="GGP23965.1"/>
    <property type="molecule type" value="Genomic_DNA"/>
</dbReference>
<proteinExistence type="predicted"/>
<dbReference type="RefSeq" id="WP_188706876.1">
    <property type="nucleotide sequence ID" value="NZ_BMLX01000008.1"/>
</dbReference>
<protein>
    <submittedName>
        <fullName evidence="1">Uncharacterized protein</fullName>
    </submittedName>
</protein>
<reference evidence="2" key="1">
    <citation type="journal article" date="2019" name="Int. J. Syst. Evol. Microbiol.">
        <title>The Global Catalogue of Microorganisms (GCM) 10K type strain sequencing project: providing services to taxonomists for standard genome sequencing and annotation.</title>
        <authorList>
            <consortium name="The Broad Institute Genomics Platform"/>
            <consortium name="The Broad Institute Genome Sequencing Center for Infectious Disease"/>
            <person name="Wu L."/>
            <person name="Ma J."/>
        </authorList>
    </citation>
    <scope>NUCLEOTIDE SEQUENCE [LARGE SCALE GENOMIC DNA]</scope>
    <source>
        <strain evidence="2">CGMCC 1.8859</strain>
    </source>
</reference>
<comment type="caution">
    <text evidence="1">The sequence shown here is derived from an EMBL/GenBank/DDBJ whole genome shotgun (WGS) entry which is preliminary data.</text>
</comment>
<gene>
    <name evidence="1" type="ORF">GCM10010970_39650</name>
</gene>
<dbReference type="Proteomes" id="UP000637267">
    <property type="component" value="Unassembled WGS sequence"/>
</dbReference>
<accession>A0ABQ2PFB9</accession>
<evidence type="ECO:0000313" key="2">
    <source>
        <dbReference type="Proteomes" id="UP000637267"/>
    </source>
</evidence>
<evidence type="ECO:0000313" key="1">
    <source>
        <dbReference type="EMBL" id="GGP23965.1"/>
    </source>
</evidence>